<reference evidence="2 3" key="1">
    <citation type="submission" date="2020-08" db="EMBL/GenBank/DDBJ databases">
        <title>Description of novel Flavobacterium F-392 isolate.</title>
        <authorList>
            <person name="Saticioglu I.B."/>
            <person name="Duman M."/>
            <person name="Altun S."/>
        </authorList>
    </citation>
    <scope>NUCLEOTIDE SEQUENCE [LARGE SCALE GENOMIC DNA]</scope>
    <source>
        <strain evidence="2 3">F-392</strain>
    </source>
</reference>
<gene>
    <name evidence="2" type="ORF">H8R25_07730</name>
</gene>
<proteinExistence type="predicted"/>
<sequence length="299" mass="34617">MKNKIVLLLFFIASLNAFGQVNIGKKVPLKWLKTAIQGGDNGKLVHEFGQMFPSKVIAEDPVLNDAMTVYLNLTKVNLDTDFEDEYVLFIGSYYAQTMFYVIDHDFKIIHEEYLWLHNDYPQMKILSATNQHKLISFKFLYGRGSGFWLFTNKVYRLESGKLDLVLELVDDSNDTFNDKGINGMITVDSFEEYGNELFVTYSFRLNPHYLVLEKLSIQDETFELIKRDKVSAIYAYDTDLRKFIPKDSPITADMEAYFLRPGNDALFLKAFRPDLALLLSNGTENQKKVVRYLQNLKPD</sequence>
<feature type="chain" id="PRO_5037827292" evidence="1">
    <location>
        <begin position="20"/>
        <end position="299"/>
    </location>
</feature>
<dbReference type="AlphaFoldDB" id="A0A923N0B9"/>
<evidence type="ECO:0000313" key="2">
    <source>
        <dbReference type="EMBL" id="MBC5844324.1"/>
    </source>
</evidence>
<name>A0A923N0B9_9FLAO</name>
<evidence type="ECO:0000256" key="1">
    <source>
        <dbReference type="SAM" id="SignalP"/>
    </source>
</evidence>
<dbReference type="RefSeq" id="WP_187017994.1">
    <property type="nucleotide sequence ID" value="NZ_JACRUK010000015.1"/>
</dbReference>
<keyword evidence="3" id="KW-1185">Reference proteome</keyword>
<organism evidence="2 3">
    <name type="scientific">Flavobacterium muglaense</name>
    <dbReference type="NCBI Taxonomy" id="2764716"/>
    <lineage>
        <taxon>Bacteria</taxon>
        <taxon>Pseudomonadati</taxon>
        <taxon>Bacteroidota</taxon>
        <taxon>Flavobacteriia</taxon>
        <taxon>Flavobacteriales</taxon>
        <taxon>Flavobacteriaceae</taxon>
        <taxon>Flavobacterium</taxon>
    </lineage>
</organism>
<feature type="signal peptide" evidence="1">
    <location>
        <begin position="1"/>
        <end position="19"/>
    </location>
</feature>
<evidence type="ECO:0000313" key="3">
    <source>
        <dbReference type="Proteomes" id="UP000641454"/>
    </source>
</evidence>
<dbReference type="EMBL" id="JACRUL010000014">
    <property type="protein sequence ID" value="MBC5844324.1"/>
    <property type="molecule type" value="Genomic_DNA"/>
</dbReference>
<keyword evidence="1" id="KW-0732">Signal</keyword>
<comment type="caution">
    <text evidence="2">The sequence shown here is derived from an EMBL/GenBank/DDBJ whole genome shotgun (WGS) entry which is preliminary data.</text>
</comment>
<accession>A0A923N0B9</accession>
<protein>
    <submittedName>
        <fullName evidence="2">Uncharacterized protein</fullName>
    </submittedName>
</protein>
<dbReference type="Proteomes" id="UP000641454">
    <property type="component" value="Unassembled WGS sequence"/>
</dbReference>